<reference evidence="1" key="1">
    <citation type="submission" date="2021-01" db="EMBL/GenBank/DDBJ databases">
        <title>Whole genome shotgun sequence of Sinosporangium siamense NBRC 109515.</title>
        <authorList>
            <person name="Komaki H."/>
            <person name="Tamura T."/>
        </authorList>
    </citation>
    <scope>NUCLEOTIDE SEQUENCE</scope>
    <source>
        <strain evidence="1">NBRC 109515</strain>
    </source>
</reference>
<organism evidence="1 2">
    <name type="scientific">Sinosporangium siamense</name>
    <dbReference type="NCBI Taxonomy" id="1367973"/>
    <lineage>
        <taxon>Bacteria</taxon>
        <taxon>Bacillati</taxon>
        <taxon>Actinomycetota</taxon>
        <taxon>Actinomycetes</taxon>
        <taxon>Streptosporangiales</taxon>
        <taxon>Streptosporangiaceae</taxon>
        <taxon>Sinosporangium</taxon>
    </lineage>
</organism>
<protein>
    <submittedName>
        <fullName evidence="1">Maleate cis-trans isomerase</fullName>
    </submittedName>
</protein>
<accession>A0A919RGU4</accession>
<gene>
    <name evidence="1" type="ORF">Ssi02_23600</name>
</gene>
<dbReference type="InterPro" id="IPR028082">
    <property type="entry name" value="Peripla_BP_I"/>
</dbReference>
<keyword evidence="1" id="KW-0413">Isomerase</keyword>
<dbReference type="GO" id="GO:0016853">
    <property type="term" value="F:isomerase activity"/>
    <property type="evidence" value="ECO:0007669"/>
    <property type="project" value="UniProtKB-KW"/>
</dbReference>
<dbReference type="InterPro" id="IPR053714">
    <property type="entry name" value="Iso_Racemase_Enz_sf"/>
</dbReference>
<keyword evidence="2" id="KW-1185">Reference proteome</keyword>
<dbReference type="Pfam" id="PF17645">
    <property type="entry name" value="Amdase"/>
    <property type="match status" value="1"/>
</dbReference>
<dbReference type="Proteomes" id="UP000606172">
    <property type="component" value="Unassembled WGS sequence"/>
</dbReference>
<dbReference type="Gene3D" id="3.40.50.12500">
    <property type="match status" value="1"/>
</dbReference>
<dbReference type="InterPro" id="IPR026286">
    <property type="entry name" value="MaiA/AMDase"/>
</dbReference>
<comment type="caution">
    <text evidence="1">The sequence shown here is derived from an EMBL/GenBank/DDBJ whole genome shotgun (WGS) entry which is preliminary data.</text>
</comment>
<dbReference type="PANTHER" id="PTHR40267:SF1">
    <property type="entry name" value="BLR3294 PROTEIN"/>
    <property type="match status" value="1"/>
</dbReference>
<evidence type="ECO:0000313" key="2">
    <source>
        <dbReference type="Proteomes" id="UP000606172"/>
    </source>
</evidence>
<sequence>MLMGWRARIGQIRPATAIEGAEEWREAAPPGVAFADARTIVPRVDAEGLKVMMSQVTEAARQLATAKVDLIVQCGAPGTFIPGPGTDEKVTDEITAVTGIPAITMQQATVDALRALGATSVAIGTIYSDEVNEALRAYLEAVGIPVAAIEGLQITDPYEASVHDADSAYRLGKRVLKAAPDADAILISCGTYRTFEILPYLEMDTGVPVVTSNQASLWRALRYLGLRDKIPTLGKLGSI</sequence>
<dbReference type="PIRSF" id="PIRSF015736">
    <property type="entry name" value="MI"/>
    <property type="match status" value="1"/>
</dbReference>
<dbReference type="AlphaFoldDB" id="A0A919RGU4"/>
<dbReference type="SUPFAM" id="SSF53822">
    <property type="entry name" value="Periplasmic binding protein-like I"/>
    <property type="match status" value="1"/>
</dbReference>
<proteinExistence type="predicted"/>
<dbReference type="RefSeq" id="WP_204024657.1">
    <property type="nucleotide sequence ID" value="NZ_BOOW01000013.1"/>
</dbReference>
<name>A0A919RGU4_9ACTN</name>
<dbReference type="PANTHER" id="PTHR40267">
    <property type="entry name" value="BLR3294 PROTEIN"/>
    <property type="match status" value="1"/>
</dbReference>
<evidence type="ECO:0000313" key="1">
    <source>
        <dbReference type="EMBL" id="GII92129.1"/>
    </source>
</evidence>
<dbReference type="EMBL" id="BOOW01000013">
    <property type="protein sequence ID" value="GII92129.1"/>
    <property type="molecule type" value="Genomic_DNA"/>
</dbReference>